<keyword evidence="1" id="KW-0479">Metal-binding</keyword>
<dbReference type="AlphaFoldDB" id="A0ABD3ABH9"/>
<feature type="domain" description="Plus3" evidence="4">
    <location>
        <begin position="213"/>
        <end position="341"/>
    </location>
</feature>
<dbReference type="Gene3D" id="3.90.70.200">
    <property type="entry name" value="Plus-3 domain"/>
    <property type="match status" value="1"/>
</dbReference>
<dbReference type="PANTHER" id="PTHR46851">
    <property type="entry name" value="OS01G0884500 PROTEIN"/>
    <property type="match status" value="1"/>
</dbReference>
<gene>
    <name evidence="5" type="ORF">ACH5RR_012828</name>
</gene>
<dbReference type="InterPro" id="IPR013083">
    <property type="entry name" value="Znf_RING/FYVE/PHD"/>
</dbReference>
<dbReference type="SUPFAM" id="SSF159042">
    <property type="entry name" value="Plus3-like"/>
    <property type="match status" value="1"/>
</dbReference>
<organism evidence="5 6">
    <name type="scientific">Cinchona calisaya</name>
    <dbReference type="NCBI Taxonomy" id="153742"/>
    <lineage>
        <taxon>Eukaryota</taxon>
        <taxon>Viridiplantae</taxon>
        <taxon>Streptophyta</taxon>
        <taxon>Embryophyta</taxon>
        <taxon>Tracheophyta</taxon>
        <taxon>Spermatophyta</taxon>
        <taxon>Magnoliopsida</taxon>
        <taxon>eudicotyledons</taxon>
        <taxon>Gunneridae</taxon>
        <taxon>Pentapetalae</taxon>
        <taxon>asterids</taxon>
        <taxon>lamiids</taxon>
        <taxon>Gentianales</taxon>
        <taxon>Rubiaceae</taxon>
        <taxon>Cinchonoideae</taxon>
        <taxon>Cinchoneae</taxon>
        <taxon>Cinchona</taxon>
    </lineage>
</organism>
<evidence type="ECO:0000313" key="5">
    <source>
        <dbReference type="EMBL" id="KAL3528172.1"/>
    </source>
</evidence>
<evidence type="ECO:0000259" key="4">
    <source>
        <dbReference type="PROSITE" id="PS51360"/>
    </source>
</evidence>
<evidence type="ECO:0000256" key="2">
    <source>
        <dbReference type="ARBA" id="ARBA00022771"/>
    </source>
</evidence>
<proteinExistence type="predicted"/>
<feature type="non-terminal residue" evidence="5">
    <location>
        <position position="343"/>
    </location>
</feature>
<dbReference type="GO" id="GO:0008270">
    <property type="term" value="F:zinc ion binding"/>
    <property type="evidence" value="ECO:0007669"/>
    <property type="project" value="UniProtKB-KW"/>
</dbReference>
<sequence length="343" mass="39227">MGMGSKSLNEEETPNDVESEDWCFVCHDGGKLRECDFLKCGKAYHYKCVGQKRSFLRSEVEWNCGRHSCYCCCGRSMISCYMCPKAVCDQCIYAAGFARVRQENGFCKDCMEFVLDIEESMEKGMNLKDLSTTEGHLKEYYEIIKKQEGLTLDDLQSAKGRWKILEKRKSSSSLDDVNENKRHKGLQEIKLKTNKTNLREEVVRNIPAISFASLVPQNVRLIYLTKSLVQKLLKQPESFEDKVKGTFVRVGLSSNNMRRRKAHQILQVTGITKISSDGDIMDIMLQASNVPHDISIDMISDSDFSEKECEDLRQQAEVGLLKKPTVEELEQKARILREDVVDD</sequence>
<keyword evidence="6" id="KW-1185">Reference proteome</keyword>
<reference evidence="5 6" key="1">
    <citation type="submission" date="2024-11" db="EMBL/GenBank/DDBJ databases">
        <title>A near-complete genome assembly of Cinchona calisaya.</title>
        <authorList>
            <person name="Lian D.C."/>
            <person name="Zhao X.W."/>
            <person name="Wei L."/>
        </authorList>
    </citation>
    <scope>NUCLEOTIDE SEQUENCE [LARGE SCALE GENOMIC DNA]</scope>
    <source>
        <tissue evidence="5">Nenye</tissue>
    </source>
</reference>
<evidence type="ECO:0000256" key="3">
    <source>
        <dbReference type="ARBA" id="ARBA00022833"/>
    </source>
</evidence>
<protein>
    <recommendedName>
        <fullName evidence="4">Plus3 domain-containing protein</fullName>
    </recommendedName>
</protein>
<dbReference type="Pfam" id="PF03126">
    <property type="entry name" value="Plus-3"/>
    <property type="match status" value="1"/>
</dbReference>
<dbReference type="SMART" id="SM00719">
    <property type="entry name" value="Plus3"/>
    <property type="match status" value="1"/>
</dbReference>
<dbReference type="InterPro" id="IPR004343">
    <property type="entry name" value="Plus-3_dom"/>
</dbReference>
<dbReference type="SMART" id="SM00249">
    <property type="entry name" value="PHD"/>
    <property type="match status" value="1"/>
</dbReference>
<comment type="caution">
    <text evidence="5">The sequence shown here is derived from an EMBL/GenBank/DDBJ whole genome shotgun (WGS) entry which is preliminary data.</text>
</comment>
<name>A0ABD3ABH9_9GENT</name>
<dbReference type="PROSITE" id="PS51360">
    <property type="entry name" value="PLUS3"/>
    <property type="match status" value="1"/>
</dbReference>
<dbReference type="PANTHER" id="PTHR46851:SF22">
    <property type="entry name" value="ZINC ION BINDING _ DNA BINDING PROTEIN"/>
    <property type="match status" value="1"/>
</dbReference>
<accession>A0ABD3ABH9</accession>
<keyword evidence="2" id="KW-0863">Zinc-finger</keyword>
<dbReference type="InterPro" id="IPR036128">
    <property type="entry name" value="Plus3-like_sf"/>
</dbReference>
<dbReference type="InterPro" id="IPR011011">
    <property type="entry name" value="Znf_FYVE_PHD"/>
</dbReference>
<dbReference type="EMBL" id="JBJUIK010000005">
    <property type="protein sequence ID" value="KAL3528172.1"/>
    <property type="molecule type" value="Genomic_DNA"/>
</dbReference>
<dbReference type="InterPro" id="IPR001965">
    <property type="entry name" value="Znf_PHD"/>
</dbReference>
<keyword evidence="3" id="KW-0862">Zinc</keyword>
<dbReference type="Proteomes" id="UP001630127">
    <property type="component" value="Unassembled WGS sequence"/>
</dbReference>
<evidence type="ECO:0000313" key="6">
    <source>
        <dbReference type="Proteomes" id="UP001630127"/>
    </source>
</evidence>
<evidence type="ECO:0000256" key="1">
    <source>
        <dbReference type="ARBA" id="ARBA00022723"/>
    </source>
</evidence>
<dbReference type="SUPFAM" id="SSF57903">
    <property type="entry name" value="FYVE/PHD zinc finger"/>
    <property type="match status" value="1"/>
</dbReference>
<dbReference type="Gene3D" id="3.30.40.10">
    <property type="entry name" value="Zinc/RING finger domain, C3HC4 (zinc finger)"/>
    <property type="match status" value="1"/>
</dbReference>
<dbReference type="InterPro" id="IPR045894">
    <property type="entry name" value="At5g08430-like"/>
</dbReference>